<keyword evidence="2" id="KW-1185">Reference proteome</keyword>
<dbReference type="Proteomes" id="UP000823749">
    <property type="component" value="Chromosome 6"/>
</dbReference>
<protein>
    <recommendedName>
        <fullName evidence="3">HMA domain-containing protein</fullName>
    </recommendedName>
</protein>
<evidence type="ECO:0008006" key="3">
    <source>
        <dbReference type="Google" id="ProtNLM"/>
    </source>
</evidence>
<proteinExistence type="predicted"/>
<dbReference type="Gene3D" id="3.30.70.100">
    <property type="match status" value="2"/>
</dbReference>
<gene>
    <name evidence="1" type="ORF">RHGRI_018121</name>
</gene>
<dbReference type="InterPro" id="IPR044296">
    <property type="entry name" value="HIPP46"/>
</dbReference>
<dbReference type="EMBL" id="JACTNZ010000006">
    <property type="protein sequence ID" value="KAG5545855.1"/>
    <property type="molecule type" value="Genomic_DNA"/>
</dbReference>
<accession>A0AAV6K0B3</accession>
<evidence type="ECO:0000313" key="2">
    <source>
        <dbReference type="Proteomes" id="UP000823749"/>
    </source>
</evidence>
<comment type="caution">
    <text evidence="1">The sequence shown here is derived from an EMBL/GenBank/DDBJ whole genome shotgun (WGS) entry which is preliminary data.</text>
</comment>
<name>A0AAV6K0B3_9ERIC</name>
<organism evidence="1 2">
    <name type="scientific">Rhododendron griersonianum</name>
    <dbReference type="NCBI Taxonomy" id="479676"/>
    <lineage>
        <taxon>Eukaryota</taxon>
        <taxon>Viridiplantae</taxon>
        <taxon>Streptophyta</taxon>
        <taxon>Embryophyta</taxon>
        <taxon>Tracheophyta</taxon>
        <taxon>Spermatophyta</taxon>
        <taxon>Magnoliopsida</taxon>
        <taxon>eudicotyledons</taxon>
        <taxon>Gunneridae</taxon>
        <taxon>Pentapetalae</taxon>
        <taxon>asterids</taxon>
        <taxon>Ericales</taxon>
        <taxon>Ericaceae</taxon>
        <taxon>Ericoideae</taxon>
        <taxon>Rhodoreae</taxon>
        <taxon>Rhododendron</taxon>
    </lineage>
</organism>
<dbReference type="PANTHER" id="PTHR46371">
    <property type="entry name" value="OS04G0464100 PROTEIN"/>
    <property type="match status" value="1"/>
</dbReference>
<evidence type="ECO:0000313" key="1">
    <source>
        <dbReference type="EMBL" id="KAG5545855.1"/>
    </source>
</evidence>
<reference evidence="1 2" key="1">
    <citation type="submission" date="2020-08" db="EMBL/GenBank/DDBJ databases">
        <title>Plant Genome Project.</title>
        <authorList>
            <person name="Zhang R.-G."/>
        </authorList>
    </citation>
    <scope>NUCLEOTIDE SEQUENCE [LARGE SCALE GENOMIC DNA]</scope>
    <source>
        <strain evidence="1">WSP0</strain>
        <tissue evidence="1">Leaf</tissue>
    </source>
</reference>
<dbReference type="AlphaFoldDB" id="A0AAV6K0B3"/>
<sequence>MKIAVGVPALAGQDKNQLEVVGDGIDAVGLTTLLRKNVGYSELVSVGPVPQKKNEATPPVPVEGYYPYPYPYGAGHVYEIRDQNPYNCSIILLRRIECFKGCNASSVEALAEHRGLKMRTTPDGCAGVGGLRIVIKVAIKGQKSRSKAMRIVGGVAGVESVAFAAHDSNHMVVTGEGIDAVKLTKLLRRKVGSSEIVSVGPGEHGGDGYGYGYGYGTMQVPVGGYYSYPSAYGYGSGQGYGYETRNQNPYSYGPGYGYETSNQSPNSCSIL</sequence>